<evidence type="ECO:0000313" key="2">
    <source>
        <dbReference type="Proteomes" id="UP000253250"/>
    </source>
</evidence>
<name>A0A1C2FYK8_9GAMM</name>
<dbReference type="OrthoDB" id="5296786at2"/>
<organism evidence="1 2">
    <name type="scientific">Acidiferrobacter thiooxydans</name>
    <dbReference type="NCBI Taxonomy" id="163359"/>
    <lineage>
        <taxon>Bacteria</taxon>
        <taxon>Pseudomonadati</taxon>
        <taxon>Pseudomonadota</taxon>
        <taxon>Gammaproteobacteria</taxon>
        <taxon>Acidiferrobacterales</taxon>
        <taxon>Acidiferrobacteraceae</taxon>
        <taxon>Acidiferrobacter</taxon>
    </lineage>
</organism>
<dbReference type="InterPro" id="IPR014710">
    <property type="entry name" value="RmlC-like_jellyroll"/>
</dbReference>
<protein>
    <submittedName>
        <fullName evidence="1">Uncharacterized protein</fullName>
    </submittedName>
</protein>
<accession>A0A1C2FYK8</accession>
<reference evidence="1 2" key="1">
    <citation type="submission" date="2018-02" db="EMBL/GenBank/DDBJ databases">
        <title>Insights into the biology of acidophilic members of the Acidiferrobacteraceae family derived from comparative genomic analyses.</title>
        <authorList>
            <person name="Issotta F."/>
            <person name="Thyssen C."/>
            <person name="Mena C."/>
            <person name="Moya A."/>
            <person name="Bellenberg S."/>
            <person name="Sproer C."/>
            <person name="Covarrubias P.C."/>
            <person name="Sand W."/>
            <person name="Quatrini R."/>
            <person name="Vera M."/>
        </authorList>
    </citation>
    <scope>NUCLEOTIDE SEQUENCE [LARGE SCALE GENOMIC DNA]</scope>
    <source>
        <strain evidence="2">m-1</strain>
    </source>
</reference>
<comment type="caution">
    <text evidence="1">The sequence shown here is derived from an EMBL/GenBank/DDBJ whole genome shotgun (WGS) entry which is preliminary data.</text>
</comment>
<dbReference type="AlphaFoldDB" id="A0A1C2FYK8"/>
<dbReference type="InterPro" id="IPR011051">
    <property type="entry name" value="RmlC_Cupin_sf"/>
</dbReference>
<dbReference type="SUPFAM" id="SSF51182">
    <property type="entry name" value="RmlC-like cupins"/>
    <property type="match status" value="1"/>
</dbReference>
<sequence length="142" mass="15424">MALLPLYVNPDNLPWTPGSALLGASALYGGQETVFVKRLSDRREQGEGVAQIVRFSPPSGMLMKVLAIAGSDEHIYILSGGHCDKSGRQRQLPGHYMLHPRGHRHGAMFATETTALVVYTGEPDDLIDFQIVPLGKSDKVPS</sequence>
<dbReference type="EMBL" id="PSYR01000002">
    <property type="protein sequence ID" value="RCN56092.1"/>
    <property type="molecule type" value="Genomic_DNA"/>
</dbReference>
<dbReference type="Proteomes" id="UP000253250">
    <property type="component" value="Unassembled WGS sequence"/>
</dbReference>
<dbReference type="RefSeq" id="WP_065971918.1">
    <property type="nucleotide sequence ID" value="NZ_CP080624.1"/>
</dbReference>
<gene>
    <name evidence="1" type="ORF">C4900_09495</name>
</gene>
<proteinExistence type="predicted"/>
<keyword evidence="2" id="KW-1185">Reference proteome</keyword>
<dbReference type="Gene3D" id="2.60.120.10">
    <property type="entry name" value="Jelly Rolls"/>
    <property type="match status" value="1"/>
</dbReference>
<evidence type="ECO:0000313" key="1">
    <source>
        <dbReference type="EMBL" id="RCN56092.1"/>
    </source>
</evidence>